<proteinExistence type="inferred from homology"/>
<dbReference type="GO" id="GO:0006508">
    <property type="term" value="P:proteolysis"/>
    <property type="evidence" value="ECO:0007669"/>
    <property type="project" value="UniProtKB-KW"/>
</dbReference>
<evidence type="ECO:0000313" key="7">
    <source>
        <dbReference type="Proteomes" id="UP000241769"/>
    </source>
</evidence>
<accession>A0A2P6N885</accession>
<dbReference type="GO" id="GO:0008234">
    <property type="term" value="F:cysteine-type peptidase activity"/>
    <property type="evidence" value="ECO:0007669"/>
    <property type="project" value="InterPro"/>
</dbReference>
<sequence>MCAHTSSFVFIRALRGFKYLCSLLSWVKNKQNRETDGKHTSKGRNHRQPSWSSATLFAAAGPINPNNLQQLSAAPIDEPRTNLRPQEALGAWSSSTHQQPATSCLIVADTDAFQRAKRCIFHMESRCVSSLAPVAHMGFTQQRSLLQSDRGNTKDFQTLRRAETQRATIAGGPASARWRKIASPVLPGLHIESAEKEVQRELENAKKNEKEWLSDSLIDLGVAAIQRGCKVRVAKITTSLLLSATEHRKTTEKIKNWIQQINKEEEECRLLMIPWSNDTHWELLVSVRGEEKNMYLLDSYYTEPLKVSTYGKKGEKSRDLFDLMMNHLEAIGIKKRNIKDPFDAKKRPQKDQTSCGIYILWFMELLIEKSNGLSQDGGISTVMKSIHEQVCKGDIKAKRKDMLEKKMQVELKERTGEWRRIEERNGRKQERERERYREERERKEREKTCQKEKGGGKGILEMRRQE</sequence>
<dbReference type="PROSITE" id="PS50600">
    <property type="entry name" value="ULP_PROTEASE"/>
    <property type="match status" value="1"/>
</dbReference>
<keyword evidence="3" id="KW-0378">Hydrolase</keyword>
<dbReference type="InterPro" id="IPR003653">
    <property type="entry name" value="Peptidase_C48_C"/>
</dbReference>
<dbReference type="SUPFAM" id="SSF54001">
    <property type="entry name" value="Cysteine proteinases"/>
    <property type="match status" value="1"/>
</dbReference>
<feature type="region of interest" description="Disordered" evidence="4">
    <location>
        <begin position="32"/>
        <end position="51"/>
    </location>
</feature>
<reference evidence="6 7" key="1">
    <citation type="journal article" date="2018" name="Genome Biol. Evol.">
        <title>Multiple Roots of Fruiting Body Formation in Amoebozoa.</title>
        <authorList>
            <person name="Hillmann F."/>
            <person name="Forbes G."/>
            <person name="Novohradska S."/>
            <person name="Ferling I."/>
            <person name="Riege K."/>
            <person name="Groth M."/>
            <person name="Westermann M."/>
            <person name="Marz M."/>
            <person name="Spaller T."/>
            <person name="Winckler T."/>
            <person name="Schaap P."/>
            <person name="Glockner G."/>
        </authorList>
    </citation>
    <scope>NUCLEOTIDE SEQUENCE [LARGE SCALE GENOMIC DNA]</scope>
    <source>
        <strain evidence="6 7">Jena</strain>
    </source>
</reference>
<comment type="caution">
    <text evidence="6">The sequence shown here is derived from an EMBL/GenBank/DDBJ whole genome shotgun (WGS) entry which is preliminary data.</text>
</comment>
<keyword evidence="7" id="KW-1185">Reference proteome</keyword>
<gene>
    <name evidence="6" type="ORF">PROFUN_12120</name>
</gene>
<evidence type="ECO:0000256" key="2">
    <source>
        <dbReference type="ARBA" id="ARBA00022670"/>
    </source>
</evidence>
<evidence type="ECO:0000313" key="6">
    <source>
        <dbReference type="EMBL" id="PRP80162.1"/>
    </source>
</evidence>
<organism evidence="6 7">
    <name type="scientific">Planoprotostelium fungivorum</name>
    <dbReference type="NCBI Taxonomy" id="1890364"/>
    <lineage>
        <taxon>Eukaryota</taxon>
        <taxon>Amoebozoa</taxon>
        <taxon>Evosea</taxon>
        <taxon>Variosea</taxon>
        <taxon>Cavosteliida</taxon>
        <taxon>Cavosteliaceae</taxon>
        <taxon>Planoprotostelium</taxon>
    </lineage>
</organism>
<evidence type="ECO:0000256" key="1">
    <source>
        <dbReference type="ARBA" id="ARBA00005234"/>
    </source>
</evidence>
<evidence type="ECO:0000259" key="5">
    <source>
        <dbReference type="PROSITE" id="PS50600"/>
    </source>
</evidence>
<dbReference type="AlphaFoldDB" id="A0A2P6N885"/>
<name>A0A2P6N885_9EUKA</name>
<dbReference type="Proteomes" id="UP000241769">
    <property type="component" value="Unassembled WGS sequence"/>
</dbReference>
<feature type="domain" description="Ubiquitin-like protease family profile" evidence="5">
    <location>
        <begin position="191"/>
        <end position="366"/>
    </location>
</feature>
<dbReference type="Gene3D" id="3.40.395.10">
    <property type="entry name" value="Adenoviral Proteinase, Chain A"/>
    <property type="match status" value="1"/>
</dbReference>
<dbReference type="InParanoid" id="A0A2P6N885"/>
<dbReference type="EMBL" id="MDYQ01000159">
    <property type="protein sequence ID" value="PRP80162.1"/>
    <property type="molecule type" value="Genomic_DNA"/>
</dbReference>
<keyword evidence="2" id="KW-0645">Protease</keyword>
<protein>
    <recommendedName>
        <fullName evidence="5">Ubiquitin-like protease family profile domain-containing protein</fullName>
    </recommendedName>
</protein>
<feature type="region of interest" description="Disordered" evidence="4">
    <location>
        <begin position="417"/>
        <end position="466"/>
    </location>
</feature>
<comment type="similarity">
    <text evidence="1">Belongs to the peptidase C48 family.</text>
</comment>
<evidence type="ECO:0000256" key="4">
    <source>
        <dbReference type="SAM" id="MobiDB-lite"/>
    </source>
</evidence>
<dbReference type="InterPro" id="IPR038765">
    <property type="entry name" value="Papain-like_cys_pep_sf"/>
</dbReference>
<evidence type="ECO:0000256" key="3">
    <source>
        <dbReference type="ARBA" id="ARBA00022801"/>
    </source>
</evidence>